<dbReference type="Proteomes" id="UP000298234">
    <property type="component" value="Unassembled WGS sequence"/>
</dbReference>
<reference evidence="1 2" key="1">
    <citation type="submission" date="2019-03" db="EMBL/GenBank/DDBJ databases">
        <title>Burkholderia cepacia outbreak.</title>
        <authorList>
            <person name="Farzana R."/>
            <person name="Walsh T.R."/>
        </authorList>
    </citation>
    <scope>NUCLEOTIDE SEQUENCE [LARGE SCALE GENOMIC DNA]</scope>
    <source>
        <strain evidence="2">d13</strain>
    </source>
</reference>
<dbReference type="EMBL" id="SNSQ01000115">
    <property type="protein sequence ID" value="TEU31693.1"/>
    <property type="molecule type" value="Genomic_DNA"/>
</dbReference>
<sequence length="85" mass="9225">MTIVSDSDDTLVHARKALIRPDEVTCVVDVSAAKYAGEPGVKITLEQSNDYVNEDDDAGGVVQARRTIFALESYEAIKQALQVTL</sequence>
<organism evidence="1 2">
    <name type="scientific">Burkholderia cepacia</name>
    <name type="common">Pseudomonas cepacia</name>
    <dbReference type="NCBI Taxonomy" id="292"/>
    <lineage>
        <taxon>Bacteria</taxon>
        <taxon>Pseudomonadati</taxon>
        <taxon>Pseudomonadota</taxon>
        <taxon>Betaproteobacteria</taxon>
        <taxon>Burkholderiales</taxon>
        <taxon>Burkholderiaceae</taxon>
        <taxon>Burkholderia</taxon>
        <taxon>Burkholderia cepacia complex</taxon>
    </lineage>
</organism>
<gene>
    <name evidence="1" type="ORF">E3D37_44450</name>
</gene>
<dbReference type="RefSeq" id="WP_134257880.1">
    <property type="nucleotide sequence ID" value="NZ_SNSG01000120.1"/>
</dbReference>
<name>A0AAX2RAK0_BURCE</name>
<evidence type="ECO:0000313" key="1">
    <source>
        <dbReference type="EMBL" id="TEU31693.1"/>
    </source>
</evidence>
<accession>A0AAX2RAK0</accession>
<protein>
    <submittedName>
        <fullName evidence="1">Uncharacterized protein</fullName>
    </submittedName>
</protein>
<proteinExistence type="predicted"/>
<dbReference type="AlphaFoldDB" id="A0AAX2RAK0"/>
<comment type="caution">
    <text evidence="1">The sequence shown here is derived from an EMBL/GenBank/DDBJ whole genome shotgun (WGS) entry which is preliminary data.</text>
</comment>
<evidence type="ECO:0000313" key="2">
    <source>
        <dbReference type="Proteomes" id="UP000298234"/>
    </source>
</evidence>